<dbReference type="SUPFAM" id="SSF53474">
    <property type="entry name" value="alpha/beta-Hydrolases"/>
    <property type="match status" value="1"/>
</dbReference>
<evidence type="ECO:0000259" key="4">
    <source>
        <dbReference type="Pfam" id="PF21686"/>
    </source>
</evidence>
<gene>
    <name evidence="5" type="primary">ligD</name>
    <name evidence="6" type="ORF">J2S69_001205</name>
    <name evidence="5" type="ORF">O2L01_08710</name>
</gene>
<keyword evidence="2" id="KW-0812">Transmembrane</keyword>
<keyword evidence="8" id="KW-1185">Reference proteome</keyword>
<evidence type="ECO:0000313" key="7">
    <source>
        <dbReference type="Proteomes" id="UP001145799"/>
    </source>
</evidence>
<dbReference type="Gene3D" id="3.90.920.10">
    <property type="entry name" value="DNA primase, PRIM domain"/>
    <property type="match status" value="1"/>
</dbReference>
<dbReference type="InterPro" id="IPR029058">
    <property type="entry name" value="AB_hydrolase_fold"/>
</dbReference>
<evidence type="ECO:0000256" key="1">
    <source>
        <dbReference type="SAM" id="MobiDB-lite"/>
    </source>
</evidence>
<dbReference type="AlphaFoldDB" id="A0A9X3T8C1"/>
<evidence type="ECO:0000256" key="2">
    <source>
        <dbReference type="SAM" id="Phobius"/>
    </source>
</evidence>
<keyword evidence="5" id="KW-0436">Ligase</keyword>
<evidence type="ECO:0000313" key="8">
    <source>
        <dbReference type="Proteomes" id="UP001183604"/>
    </source>
</evidence>
<dbReference type="Gene3D" id="3.40.50.1820">
    <property type="entry name" value="alpha/beta hydrolase"/>
    <property type="match status" value="1"/>
</dbReference>
<sequence>MSTQTMHINGHDLKLSKVEKELFPRDHVSKGDIVGHYRAVASAMLPHLADRPLTLRRFPDGIDESGFFQKHASDYFPDWVRTETMRADEGTVDYTVCDDEATLVYLANQAAIEFHVWLSTIDKPDHPDRLVIDLDPPDGTPVAVLRDVARRARDLYTEVGLTPFLQATGGRGFHVVAPLDRSADFDFVRDFATDLADRLAAADPDHLTTAQRKQRRGDRIFLDCNRNAYGQTFVCPYSMRARPGASVATPLDWAELGRATPNGFSPASVRRRLARKTDPWTGIDDHAASAADARERLLALGDLAPLAELPRPSPLDRVPRPSPLNPGGPRRPALRSSRHPLRADPQGRALQTPVDTEAPARSRRRWLRPVVITLSVLLVLALGGLGAAGWYFSGEVIDVNHDDDPYDLTVVAADDATVTLPNTKASALPGTWGLAWEDGRAVLGDTVSEDAETVTREVQVLYGDLAEGTAARIDKWTYGEDPKTGLGLDFTDVDVPTGLGDMPAWFVPSTVVNENADTWVITVHGRNAAPRETLRGVGLYAERGYPVLAVTYRNDEGAPKAPSGRHSLGEYESDDVLAAVDYALANGAKDVILHGWSMGGAIIATAYRHMDDPSVVKGLVFDSPVMDWNSTLDMQAADRDVIDPITWAAKRIVEFRADIDFDDLDQRNFAADFDLPILLYVDTADATVDHTATLDFAGMLDPAQTTVMETASGHTASWNEDPDRYEATLESYLATL</sequence>
<organism evidence="5 7">
    <name type="scientific">Glycomyces lechevalierae</name>
    <dbReference type="NCBI Taxonomy" id="256034"/>
    <lineage>
        <taxon>Bacteria</taxon>
        <taxon>Bacillati</taxon>
        <taxon>Actinomycetota</taxon>
        <taxon>Actinomycetes</taxon>
        <taxon>Glycomycetales</taxon>
        <taxon>Glycomycetaceae</taxon>
        <taxon>Glycomyces</taxon>
    </lineage>
</organism>
<dbReference type="InterPro" id="IPR014145">
    <property type="entry name" value="LigD_pol_dom"/>
</dbReference>
<proteinExistence type="predicted"/>
<dbReference type="PANTHER" id="PTHR42705">
    <property type="entry name" value="BIFUNCTIONAL NON-HOMOLOGOUS END JOINING PROTEIN LIGD"/>
    <property type="match status" value="1"/>
</dbReference>
<dbReference type="Proteomes" id="UP001145799">
    <property type="component" value="Unassembled WGS sequence"/>
</dbReference>
<dbReference type="Pfam" id="PF21686">
    <property type="entry name" value="LigD_Prim-Pol"/>
    <property type="match status" value="1"/>
</dbReference>
<dbReference type="NCBIfam" id="TIGR02778">
    <property type="entry name" value="ligD_pol"/>
    <property type="match status" value="1"/>
</dbReference>
<dbReference type="Proteomes" id="UP001183604">
    <property type="component" value="Unassembled WGS sequence"/>
</dbReference>
<feature type="domain" description="DNA ligase D polymerase" evidence="4">
    <location>
        <begin position="30"/>
        <end position="280"/>
    </location>
</feature>
<protein>
    <submittedName>
        <fullName evidence="6">DNA ligase D-like protein (Predicted polymerase)</fullName>
    </submittedName>
    <submittedName>
        <fullName evidence="5">Non-homologous end-joining DNA ligase</fullName>
        <ecNumber evidence="5">6.5.1.1</ecNumber>
    </submittedName>
</protein>
<keyword evidence="2" id="KW-0472">Membrane</keyword>
<comment type="caution">
    <text evidence="5">The sequence shown here is derived from an EMBL/GenBank/DDBJ whole genome shotgun (WGS) entry which is preliminary data.</text>
</comment>
<feature type="transmembrane region" description="Helical" evidence="2">
    <location>
        <begin position="370"/>
        <end position="392"/>
    </location>
</feature>
<accession>A0A9X3T8C1</accession>
<dbReference type="InterPro" id="IPR001375">
    <property type="entry name" value="Peptidase_S9_cat"/>
</dbReference>
<dbReference type="GO" id="GO:0006508">
    <property type="term" value="P:proteolysis"/>
    <property type="evidence" value="ECO:0007669"/>
    <property type="project" value="InterPro"/>
</dbReference>
<dbReference type="CDD" id="cd04861">
    <property type="entry name" value="LigD_Pol_like"/>
    <property type="match status" value="1"/>
</dbReference>
<feature type="domain" description="Peptidase S9 prolyl oligopeptidase catalytic" evidence="3">
    <location>
        <begin position="539"/>
        <end position="715"/>
    </location>
</feature>
<evidence type="ECO:0000313" key="6">
    <source>
        <dbReference type="EMBL" id="MDR7337486.1"/>
    </source>
</evidence>
<dbReference type="InterPro" id="IPR052171">
    <property type="entry name" value="NHEJ_LigD"/>
</dbReference>
<feature type="region of interest" description="Disordered" evidence="1">
    <location>
        <begin position="309"/>
        <end position="359"/>
    </location>
</feature>
<dbReference type="Pfam" id="PF00326">
    <property type="entry name" value="Peptidase_S9"/>
    <property type="match status" value="1"/>
</dbReference>
<dbReference type="RefSeq" id="WP_270121517.1">
    <property type="nucleotide sequence ID" value="NZ_BAAAOM010000002.1"/>
</dbReference>
<keyword evidence="2" id="KW-1133">Transmembrane helix</keyword>
<dbReference type="EC" id="6.5.1.1" evidence="5"/>
<name>A0A9X3T8C1_9ACTN</name>
<dbReference type="EMBL" id="JAVDYD010000001">
    <property type="protein sequence ID" value="MDR7337486.1"/>
    <property type="molecule type" value="Genomic_DNA"/>
</dbReference>
<dbReference type="GO" id="GO:0003910">
    <property type="term" value="F:DNA ligase (ATP) activity"/>
    <property type="evidence" value="ECO:0007669"/>
    <property type="project" value="UniProtKB-EC"/>
</dbReference>
<evidence type="ECO:0000259" key="3">
    <source>
        <dbReference type="Pfam" id="PF00326"/>
    </source>
</evidence>
<dbReference type="GO" id="GO:0008236">
    <property type="term" value="F:serine-type peptidase activity"/>
    <property type="evidence" value="ECO:0007669"/>
    <property type="project" value="InterPro"/>
</dbReference>
<dbReference type="EMBL" id="JAPZVQ010000003">
    <property type="protein sequence ID" value="MDA1385063.1"/>
    <property type="molecule type" value="Genomic_DNA"/>
</dbReference>
<reference evidence="5" key="1">
    <citation type="submission" date="2022-12" db="EMBL/GenBank/DDBJ databases">
        <title>Gycomyces niveus sp.nov., a novel actinomycete isolated from soil in Shouguang.</title>
        <authorList>
            <person name="Yang X."/>
        </authorList>
    </citation>
    <scope>NUCLEOTIDE SEQUENCE</scope>
    <source>
        <strain evidence="5">DSM 44724</strain>
    </source>
</reference>
<evidence type="ECO:0000313" key="5">
    <source>
        <dbReference type="EMBL" id="MDA1385063.1"/>
    </source>
</evidence>
<reference evidence="6 8" key="2">
    <citation type="submission" date="2023-07" db="EMBL/GenBank/DDBJ databases">
        <title>Sequencing the genomes of 1000 actinobacteria strains.</title>
        <authorList>
            <person name="Klenk H.-P."/>
        </authorList>
    </citation>
    <scope>NUCLEOTIDE SEQUENCE [LARGE SCALE GENOMIC DNA]</scope>
    <source>
        <strain evidence="6 8">DSM 44724</strain>
    </source>
</reference>
<dbReference type="PANTHER" id="PTHR42705:SF2">
    <property type="entry name" value="BIFUNCTIONAL NON-HOMOLOGOUS END JOINING PROTEIN LIGD"/>
    <property type="match status" value="1"/>
</dbReference>